<proteinExistence type="predicted"/>
<dbReference type="AlphaFoldDB" id="A0A2G1MC22"/>
<protein>
    <submittedName>
        <fullName evidence="1">Uncharacterized protein</fullName>
    </submittedName>
</protein>
<dbReference type="EMBL" id="NQWH01000045">
    <property type="protein sequence ID" value="PHP26281.1"/>
    <property type="molecule type" value="Genomic_DNA"/>
</dbReference>
<reference evidence="1 2" key="1">
    <citation type="submission" date="2017-08" db="EMBL/GenBank/DDBJ databases">
        <title>Draft Genome Sequence of Loktanella cinnabarina Strain XM1, Isolated from Coastal Surface Water.</title>
        <authorList>
            <person name="Ma R."/>
            <person name="Wang J."/>
            <person name="Wang Q."/>
            <person name="Ma Z."/>
            <person name="Li J."/>
            <person name="Chen L."/>
        </authorList>
    </citation>
    <scope>NUCLEOTIDE SEQUENCE [LARGE SCALE GENOMIC DNA]</scope>
    <source>
        <strain evidence="1 2">XM1</strain>
    </source>
</reference>
<keyword evidence="2" id="KW-1185">Reference proteome</keyword>
<dbReference type="RefSeq" id="WP_162620601.1">
    <property type="nucleotide sequence ID" value="NZ_KZ304985.1"/>
</dbReference>
<name>A0A2G1MC22_9RHOB</name>
<organism evidence="1 2">
    <name type="scientific">Limimaricola cinnabarinus</name>
    <dbReference type="NCBI Taxonomy" id="1125964"/>
    <lineage>
        <taxon>Bacteria</taxon>
        <taxon>Pseudomonadati</taxon>
        <taxon>Pseudomonadota</taxon>
        <taxon>Alphaproteobacteria</taxon>
        <taxon>Rhodobacterales</taxon>
        <taxon>Paracoccaceae</taxon>
        <taxon>Limimaricola</taxon>
    </lineage>
</organism>
<evidence type="ECO:0000313" key="2">
    <source>
        <dbReference type="Proteomes" id="UP000221860"/>
    </source>
</evidence>
<dbReference type="Proteomes" id="UP000221860">
    <property type="component" value="Unassembled WGS sequence"/>
</dbReference>
<gene>
    <name evidence="1" type="ORF">CJ301_17235</name>
</gene>
<accession>A0A2G1MC22</accession>
<sequence>MLQGNKFIMLTYNNRLDVSFKNTMDIHAFYQYLSGPNGPVDFDYIIRSPDILSHLNERKYVTFVVDGQHVVHANSYKRRDELSGVIEERPFTAEEAAEFDSQPYQTHAEWAATFWGSESNAIHAKVHHKKDTGTIRFVTRGGPPRGIVRALRRVFCEVEIEAFYDNPQRFISGYY</sequence>
<comment type="caution">
    <text evidence="1">The sequence shown here is derived from an EMBL/GenBank/DDBJ whole genome shotgun (WGS) entry which is preliminary data.</text>
</comment>
<evidence type="ECO:0000313" key="1">
    <source>
        <dbReference type="EMBL" id="PHP26281.1"/>
    </source>
</evidence>